<accession>A0A1X6PEP8</accession>
<protein>
    <submittedName>
        <fullName evidence="1">Uncharacterized protein</fullName>
    </submittedName>
</protein>
<sequence length="306" mass="33369">MESDDSPNVAFARGQLGEAQTRLAEQDHELKVARTARYEGDSRLASARREGRGVIEAEADLAFLRDVEKTAMQLVASSQEKEVLFSRHLAAAMEIELVRVKTQHASSGWKRPRSCTGLSTLFHPSTAVEVSSPTSAGEGLLDHPFSHFVLEAPMTVSTQLTGEEYNLYGRNVDHAMYGREAIHYADAVQLLPEGTEVCGRAGGGGSVTAAGLYKERRRQDPPFVSLPWNCKPELPVRALRGWPGFNGELKSLPAAAAWREVLTYVCFSILDSLFPPTPGAEIYHFEPPTGYGLFSVAGNGFFAAVE</sequence>
<keyword evidence="2" id="KW-1185">Reference proteome</keyword>
<name>A0A1X6PEP8_PORUM</name>
<dbReference type="EMBL" id="KV918793">
    <property type="protein sequence ID" value="OSX79321.1"/>
    <property type="molecule type" value="Genomic_DNA"/>
</dbReference>
<evidence type="ECO:0000313" key="2">
    <source>
        <dbReference type="Proteomes" id="UP000218209"/>
    </source>
</evidence>
<proteinExistence type="predicted"/>
<dbReference type="AlphaFoldDB" id="A0A1X6PEP8"/>
<reference evidence="1 2" key="1">
    <citation type="submission" date="2017-03" db="EMBL/GenBank/DDBJ databases">
        <title>WGS assembly of Porphyra umbilicalis.</title>
        <authorList>
            <person name="Brawley S.H."/>
            <person name="Blouin N.A."/>
            <person name="Ficko-Blean E."/>
            <person name="Wheeler G.L."/>
            <person name="Lohr M."/>
            <person name="Goodson H.V."/>
            <person name="Jenkins J.W."/>
            <person name="Blaby-Haas C.E."/>
            <person name="Helliwell K.E."/>
            <person name="Chan C."/>
            <person name="Marriage T."/>
            <person name="Bhattacharya D."/>
            <person name="Klein A.S."/>
            <person name="Badis Y."/>
            <person name="Brodie J."/>
            <person name="Cao Y."/>
            <person name="Collen J."/>
            <person name="Dittami S.M."/>
            <person name="Gachon C.M."/>
            <person name="Green B.R."/>
            <person name="Karpowicz S."/>
            <person name="Kim J.W."/>
            <person name="Kudahl U."/>
            <person name="Lin S."/>
            <person name="Michel G."/>
            <person name="Mittag M."/>
            <person name="Olson B.J."/>
            <person name="Pangilinan J."/>
            <person name="Peng Y."/>
            <person name="Qiu H."/>
            <person name="Shu S."/>
            <person name="Singer J.T."/>
            <person name="Smith A.G."/>
            <person name="Sprecher B.N."/>
            <person name="Wagner V."/>
            <person name="Wang W."/>
            <person name="Wang Z.-Y."/>
            <person name="Yan J."/>
            <person name="Yarish C."/>
            <person name="Zoeuner-Riek S."/>
            <person name="Zhuang Y."/>
            <person name="Zou Y."/>
            <person name="Lindquist E.A."/>
            <person name="Grimwood J."/>
            <person name="Barry K."/>
            <person name="Rokhsar D.S."/>
            <person name="Schmutz J."/>
            <person name="Stiller J.W."/>
            <person name="Grossman A.R."/>
            <person name="Prochnik S.E."/>
        </authorList>
    </citation>
    <scope>NUCLEOTIDE SEQUENCE [LARGE SCALE GENOMIC DNA]</scope>
    <source>
        <strain evidence="1">4086291</strain>
    </source>
</reference>
<evidence type="ECO:0000313" key="1">
    <source>
        <dbReference type="EMBL" id="OSX79321.1"/>
    </source>
</evidence>
<dbReference type="Proteomes" id="UP000218209">
    <property type="component" value="Unassembled WGS sequence"/>
</dbReference>
<gene>
    <name evidence="1" type="ORF">BU14_0081s0002</name>
</gene>
<organism evidence="1 2">
    <name type="scientific">Porphyra umbilicalis</name>
    <name type="common">Purple laver</name>
    <name type="synonym">Red alga</name>
    <dbReference type="NCBI Taxonomy" id="2786"/>
    <lineage>
        <taxon>Eukaryota</taxon>
        <taxon>Rhodophyta</taxon>
        <taxon>Bangiophyceae</taxon>
        <taxon>Bangiales</taxon>
        <taxon>Bangiaceae</taxon>
        <taxon>Porphyra</taxon>
    </lineage>
</organism>